<evidence type="ECO:0000313" key="1">
    <source>
        <dbReference type="EMBL" id="OGG14631.1"/>
    </source>
</evidence>
<dbReference type="STRING" id="1798375.A2773_02490"/>
<comment type="caution">
    <text evidence="1">The sequence shown here is derived from an EMBL/GenBank/DDBJ whole genome shotgun (WGS) entry which is preliminary data.</text>
</comment>
<protein>
    <recommendedName>
        <fullName evidence="3">Restriction endonuclease</fullName>
    </recommendedName>
</protein>
<sequence>MYFENHTINKLKSIAEFLKSSGRFFFQNYNIKIFLNFLENDSEISIIINTLLSNNQHIKSKLNQLKNFENFSLNAVRNEIKTYDEQVAYCLFYLKTALREPNFINNFINPDTGIGAEERNKNIFFEECIKPIILYIELKLNYTLSAIYTLDRYKTLCEWFDRERILSLKGELEITKSHLSRYLFNSGFFNYSLYETNVPSGRIDNLAIRVGYNDKRQPNILLAEGKFFKDKSSIREVFNQVEKRIRDLNLHEGFCVIFNKINKKIKMLNATGNINGHNYIDINNARIYFIIINLNLYNSSVDNQIELEVNMNSLGT</sequence>
<accession>A0A1F5ZQF0</accession>
<proteinExistence type="predicted"/>
<name>A0A1F5ZQF0_9BACT</name>
<evidence type="ECO:0008006" key="3">
    <source>
        <dbReference type="Google" id="ProtNLM"/>
    </source>
</evidence>
<dbReference type="EMBL" id="MFJE01000013">
    <property type="protein sequence ID" value="OGG14631.1"/>
    <property type="molecule type" value="Genomic_DNA"/>
</dbReference>
<gene>
    <name evidence="1" type="ORF">A2773_02490</name>
</gene>
<reference evidence="1 2" key="1">
    <citation type="journal article" date="2016" name="Nat. Commun.">
        <title>Thousands of microbial genomes shed light on interconnected biogeochemical processes in an aquifer system.</title>
        <authorList>
            <person name="Anantharaman K."/>
            <person name="Brown C.T."/>
            <person name="Hug L.A."/>
            <person name="Sharon I."/>
            <person name="Castelle C.J."/>
            <person name="Probst A.J."/>
            <person name="Thomas B.C."/>
            <person name="Singh A."/>
            <person name="Wilkins M.J."/>
            <person name="Karaoz U."/>
            <person name="Brodie E.L."/>
            <person name="Williams K.H."/>
            <person name="Hubbard S.S."/>
            <person name="Banfield J.F."/>
        </authorList>
    </citation>
    <scope>NUCLEOTIDE SEQUENCE [LARGE SCALE GENOMIC DNA]</scope>
</reference>
<dbReference type="AlphaFoldDB" id="A0A1F5ZQF0"/>
<organism evidence="1 2">
    <name type="scientific">Candidatus Gottesmanbacteria bacterium RIFCSPHIGHO2_01_FULL_39_10</name>
    <dbReference type="NCBI Taxonomy" id="1798375"/>
    <lineage>
        <taxon>Bacteria</taxon>
        <taxon>Candidatus Gottesmaniibacteriota</taxon>
    </lineage>
</organism>
<dbReference type="Proteomes" id="UP000177383">
    <property type="component" value="Unassembled WGS sequence"/>
</dbReference>
<evidence type="ECO:0000313" key="2">
    <source>
        <dbReference type="Proteomes" id="UP000177383"/>
    </source>
</evidence>